<accession>A0AAI8VJ82</accession>
<evidence type="ECO:0000313" key="2">
    <source>
        <dbReference type="EMBL" id="CAJ2505349.1"/>
    </source>
</evidence>
<evidence type="ECO:0000313" key="3">
    <source>
        <dbReference type="Proteomes" id="UP001295740"/>
    </source>
</evidence>
<dbReference type="Gene3D" id="3.40.50.1820">
    <property type="entry name" value="alpha/beta hydrolase"/>
    <property type="match status" value="1"/>
</dbReference>
<dbReference type="SUPFAM" id="SSF53474">
    <property type="entry name" value="alpha/beta-Hydrolases"/>
    <property type="match status" value="1"/>
</dbReference>
<evidence type="ECO:0000256" key="1">
    <source>
        <dbReference type="SAM" id="MobiDB-lite"/>
    </source>
</evidence>
<keyword evidence="3" id="KW-1185">Reference proteome</keyword>
<name>A0AAI8VJ82_9PEZI</name>
<proteinExistence type="predicted"/>
<comment type="caution">
    <text evidence="2">The sequence shown here is derived from an EMBL/GenBank/DDBJ whole genome shotgun (WGS) entry which is preliminary data.</text>
</comment>
<dbReference type="AlphaFoldDB" id="A0AAI8VJ82"/>
<protein>
    <submittedName>
        <fullName evidence="2">Uu.00g127430.m01.CDS01</fullName>
    </submittedName>
</protein>
<dbReference type="InterPro" id="IPR029058">
    <property type="entry name" value="AB_hydrolase_fold"/>
</dbReference>
<sequence length="421" mass="47025">MRRWLPLRTSRYAYSRSPRSRCLSTIASAFHDVERVSVRCGSSGHVLVDLHNIAKISSSEPLLVYLPPYVSTGGITQLPKFCQGYATAVIHYRWTGASPEEKENASTGLDEDGGSNDFFHPGWPAPIHDTLKAYSWITQNLTPPTYTRRDIYVYGSHLGASLATSLALTETHPHERMGVRGCIAYNGIYNWTMFLPDHPINKLPNLRSINVLEEILAQPGDPSFQDLKHQAEELFKKPDNLFDPFASPCLFFHTPGLLVPPSFDASAIPPESASSTSSALLEGAMLGTSSTNTFKPPRRSPLGFPPRQSTLKIPEMLLLHDTPPPLPPSLLRRRQRRKKEFLGNSFGAQAEELARLMQRSINKIEMKERLKWDDSFDGLDEEANRRVQVYDVGVNAGCGGLYGEGSDLAAMWLDERIAKRY</sequence>
<reference evidence="2" key="1">
    <citation type="submission" date="2023-10" db="EMBL/GenBank/DDBJ databases">
        <authorList>
            <person name="Hackl T."/>
        </authorList>
    </citation>
    <scope>NUCLEOTIDE SEQUENCE</scope>
</reference>
<feature type="region of interest" description="Disordered" evidence="1">
    <location>
        <begin position="287"/>
        <end position="307"/>
    </location>
</feature>
<dbReference type="EMBL" id="CAUWAG010000007">
    <property type="protein sequence ID" value="CAJ2505349.1"/>
    <property type="molecule type" value="Genomic_DNA"/>
</dbReference>
<gene>
    <name evidence="2" type="ORF">KHLLAP_LOCUS5817</name>
</gene>
<dbReference type="Proteomes" id="UP001295740">
    <property type="component" value="Unassembled WGS sequence"/>
</dbReference>
<organism evidence="2 3">
    <name type="scientific">Anthostomella pinea</name>
    <dbReference type="NCBI Taxonomy" id="933095"/>
    <lineage>
        <taxon>Eukaryota</taxon>
        <taxon>Fungi</taxon>
        <taxon>Dikarya</taxon>
        <taxon>Ascomycota</taxon>
        <taxon>Pezizomycotina</taxon>
        <taxon>Sordariomycetes</taxon>
        <taxon>Xylariomycetidae</taxon>
        <taxon>Xylariales</taxon>
        <taxon>Xylariaceae</taxon>
        <taxon>Anthostomella</taxon>
    </lineage>
</organism>